<protein>
    <submittedName>
        <fullName evidence="3">Allergen Tha p 1-like</fullName>
    </submittedName>
</protein>
<dbReference type="OrthoDB" id="6344725at2759"/>
<evidence type="ECO:0000256" key="1">
    <source>
        <dbReference type="SAM" id="SignalP"/>
    </source>
</evidence>
<organism evidence="3">
    <name type="scientific">Thrips palmi</name>
    <name type="common">Melon thrips</name>
    <dbReference type="NCBI Taxonomy" id="161013"/>
    <lineage>
        <taxon>Eukaryota</taxon>
        <taxon>Metazoa</taxon>
        <taxon>Ecdysozoa</taxon>
        <taxon>Arthropoda</taxon>
        <taxon>Hexapoda</taxon>
        <taxon>Insecta</taxon>
        <taxon>Pterygota</taxon>
        <taxon>Neoptera</taxon>
        <taxon>Paraneoptera</taxon>
        <taxon>Thysanoptera</taxon>
        <taxon>Terebrantia</taxon>
        <taxon>Thripoidea</taxon>
        <taxon>Thripidae</taxon>
        <taxon>Thrips</taxon>
    </lineage>
</organism>
<keyword evidence="1" id="KW-0732">Signal</keyword>
<dbReference type="Pfam" id="PF03392">
    <property type="entry name" value="OS-D"/>
    <property type="match status" value="1"/>
</dbReference>
<evidence type="ECO:0000313" key="2">
    <source>
        <dbReference type="Proteomes" id="UP000515158"/>
    </source>
</evidence>
<accession>A0A6P8ZQJ4</accession>
<evidence type="ECO:0000313" key="3">
    <source>
        <dbReference type="RefSeq" id="XP_034245959.1"/>
    </source>
</evidence>
<dbReference type="InterPro" id="IPR005055">
    <property type="entry name" value="A10/PebIII"/>
</dbReference>
<dbReference type="Proteomes" id="UP000515158">
    <property type="component" value="Unplaced"/>
</dbReference>
<dbReference type="SUPFAM" id="SSF100910">
    <property type="entry name" value="Chemosensory protein Csp2"/>
    <property type="match status" value="1"/>
</dbReference>
<dbReference type="InterPro" id="IPR036682">
    <property type="entry name" value="OS_D_A10/PebIII_sf"/>
</dbReference>
<dbReference type="InParanoid" id="A0A6P8ZQJ4"/>
<gene>
    <name evidence="3" type="primary">LOC117648000</name>
</gene>
<dbReference type="GeneID" id="117648000"/>
<dbReference type="AlphaFoldDB" id="A0A6P8ZQJ4"/>
<feature type="chain" id="PRO_5028148140" evidence="1">
    <location>
        <begin position="23"/>
        <end position="122"/>
    </location>
</feature>
<dbReference type="PANTHER" id="PTHR11257:SF13">
    <property type="entry name" value="GEO07322P1"/>
    <property type="match status" value="1"/>
</dbReference>
<sequence>MARATLLLAGLALAAALVLAVAKPQPGKLDSVDVDTVLKNKRLFDNYVKCILDKAPCSVEGTELKQRLPKDLANKCADCTPNDKTRARKVVNHLKSERKDVWEAFKTKFDPESKWGDLDWLN</sequence>
<dbReference type="RefSeq" id="XP_034245959.1">
    <property type="nucleotide sequence ID" value="XM_034390068.1"/>
</dbReference>
<dbReference type="KEGG" id="tpal:117648000"/>
<name>A0A6P8ZQJ4_THRPL</name>
<dbReference type="Gene3D" id="1.10.2080.10">
    <property type="entry name" value="Insect odorant-binding protein A10/Ejaculatory bulb-specific protein 3"/>
    <property type="match status" value="1"/>
</dbReference>
<feature type="signal peptide" evidence="1">
    <location>
        <begin position="1"/>
        <end position="22"/>
    </location>
</feature>
<dbReference type="PANTHER" id="PTHR11257">
    <property type="entry name" value="CHEMOSENSORY PROTEIN-RELATED"/>
    <property type="match status" value="1"/>
</dbReference>
<keyword evidence="2" id="KW-1185">Reference proteome</keyword>
<proteinExistence type="predicted"/>
<reference evidence="3" key="1">
    <citation type="submission" date="2025-08" db="UniProtKB">
        <authorList>
            <consortium name="RefSeq"/>
        </authorList>
    </citation>
    <scope>IDENTIFICATION</scope>
    <source>
        <tissue evidence="3">Total insect</tissue>
    </source>
</reference>